<gene>
    <name evidence="1" type="ORF">PRUB_b0501</name>
</gene>
<dbReference type="EMBL" id="AHCD03000044">
    <property type="protein sequence ID" value="KAF7781320.1"/>
    <property type="molecule type" value="Genomic_DNA"/>
</dbReference>
<organism evidence="1 2">
    <name type="scientific">Pseudoalteromonas rubra</name>
    <dbReference type="NCBI Taxonomy" id="43658"/>
    <lineage>
        <taxon>Bacteria</taxon>
        <taxon>Pseudomonadati</taxon>
        <taxon>Pseudomonadota</taxon>
        <taxon>Gammaproteobacteria</taxon>
        <taxon>Alteromonadales</taxon>
        <taxon>Pseudoalteromonadaceae</taxon>
        <taxon>Pseudoalteromonas</taxon>
    </lineage>
</organism>
<sequence length="37" mass="4243">MMRLASHYALPCGFDEITYYAKVSFSFEFPLGCCAWS</sequence>
<evidence type="ECO:0000313" key="2">
    <source>
        <dbReference type="Proteomes" id="UP000016480"/>
    </source>
</evidence>
<evidence type="ECO:0000313" key="1">
    <source>
        <dbReference type="EMBL" id="KAF7781320.1"/>
    </source>
</evidence>
<accession>A0A8T0BZU4</accession>
<proteinExistence type="predicted"/>
<name>A0A8T0BZU4_9GAMM</name>
<reference evidence="1 2" key="1">
    <citation type="journal article" date="2012" name="J. Bacteriol.">
        <title>Genome sequence of the cycloprodigiosin-producing bacterial strain Pseudoalteromonas rubra ATCC 29570(T).</title>
        <authorList>
            <person name="Xie B.B."/>
            <person name="Shu Y.L."/>
            <person name="Qin Q.L."/>
            <person name="Rong J.C."/>
            <person name="Zhang X.Y."/>
            <person name="Chen X.L."/>
            <person name="Zhou B.C."/>
            <person name="Zhang Y.Z."/>
        </authorList>
    </citation>
    <scope>NUCLEOTIDE SEQUENCE [LARGE SCALE GENOMIC DNA]</scope>
    <source>
        <strain evidence="1 2">DSM 6842</strain>
    </source>
</reference>
<comment type="caution">
    <text evidence="1">The sequence shown here is derived from an EMBL/GenBank/DDBJ whole genome shotgun (WGS) entry which is preliminary data.</text>
</comment>
<protein>
    <submittedName>
        <fullName evidence="1">Uncharacterized protein</fullName>
    </submittedName>
</protein>
<dbReference type="Proteomes" id="UP000016480">
    <property type="component" value="Unassembled WGS sequence"/>
</dbReference>
<dbReference type="AlphaFoldDB" id="A0A8T0BZU4"/>